<dbReference type="Gene3D" id="2.130.10.10">
    <property type="entry name" value="YVTN repeat-like/Quinoprotein amine dehydrogenase"/>
    <property type="match status" value="1"/>
</dbReference>
<organism evidence="1 2">
    <name type="scientific">Bicyclus anynana</name>
    <name type="common">Squinting bush brown butterfly</name>
    <dbReference type="NCBI Taxonomy" id="110368"/>
    <lineage>
        <taxon>Eukaryota</taxon>
        <taxon>Metazoa</taxon>
        <taxon>Ecdysozoa</taxon>
        <taxon>Arthropoda</taxon>
        <taxon>Hexapoda</taxon>
        <taxon>Insecta</taxon>
        <taxon>Pterygota</taxon>
        <taxon>Neoptera</taxon>
        <taxon>Endopterygota</taxon>
        <taxon>Lepidoptera</taxon>
        <taxon>Glossata</taxon>
        <taxon>Ditrysia</taxon>
        <taxon>Papilionoidea</taxon>
        <taxon>Nymphalidae</taxon>
        <taxon>Satyrinae</taxon>
        <taxon>Satyrini</taxon>
        <taxon>Mycalesina</taxon>
        <taxon>Bicyclus</taxon>
    </lineage>
</organism>
<dbReference type="InterPro" id="IPR015943">
    <property type="entry name" value="WD40/YVTN_repeat-like_dom_sf"/>
</dbReference>
<dbReference type="KEGG" id="bany:112056610"/>
<evidence type="ECO:0000313" key="1">
    <source>
        <dbReference type="Proteomes" id="UP001652582"/>
    </source>
</evidence>
<reference evidence="2" key="1">
    <citation type="submission" date="2025-08" db="UniProtKB">
        <authorList>
            <consortium name="RefSeq"/>
        </authorList>
    </citation>
    <scope>IDENTIFICATION</scope>
</reference>
<dbReference type="OrthoDB" id="7022538at2759"/>
<dbReference type="RefSeq" id="XP_023952829.2">
    <property type="nucleotide sequence ID" value="XM_024097061.2"/>
</dbReference>
<evidence type="ECO:0000313" key="2">
    <source>
        <dbReference type="RefSeq" id="XP_023952829.2"/>
    </source>
</evidence>
<dbReference type="GeneID" id="112056610"/>
<gene>
    <name evidence="2" type="primary">LOC112056610</name>
</gene>
<keyword evidence="1" id="KW-1185">Reference proteome</keyword>
<sequence>MLKVNNFCDFMSKESKLCYIKENLASLAHSPNQLVYSGTTLYFSFEFGQGEYIPVLLNVETKKLTVLRGIKDAFAIAKDPKTEEIYFGGNYGIYKYNPTFKMLKKLFINNLDVWWIQVKKKLYFIKFPSLMLYYYENKTIKTVQATKNSAVNQFVLDSDDNMFFINTTGLYGIKNGDNKVLFLKDKPRFFGIAVDNTGHVYLCSENGIYVINKTEHKVKRILNVQGVLAMTFDANNRLIYSDSHEIVRLTPVSRDEFSNVDNIYYVSL</sequence>
<dbReference type="Proteomes" id="UP001652582">
    <property type="component" value="Chromosome 19"/>
</dbReference>
<accession>A0A6J1P4V4</accession>
<protein>
    <submittedName>
        <fullName evidence="2">Ommochrome-binding protein-like</fullName>
    </submittedName>
</protein>
<proteinExistence type="predicted"/>
<dbReference type="AlphaFoldDB" id="A0A6J1P4V4"/>
<dbReference type="SUPFAM" id="SSF63829">
    <property type="entry name" value="Calcium-dependent phosphotriesterase"/>
    <property type="match status" value="1"/>
</dbReference>
<name>A0A6J1P4V4_BICAN</name>